<proteinExistence type="inferred from homology"/>
<keyword evidence="3 7" id="KW-0812">Transmembrane</keyword>
<evidence type="ECO:0000256" key="2">
    <source>
        <dbReference type="ARBA" id="ARBA00008917"/>
    </source>
</evidence>
<dbReference type="AlphaFoldDB" id="A0A0W0FZ11"/>
<evidence type="ECO:0000256" key="3">
    <source>
        <dbReference type="ARBA" id="ARBA00022692"/>
    </source>
</evidence>
<reference evidence="8 9" key="1">
    <citation type="submission" date="2015-12" db="EMBL/GenBank/DDBJ databases">
        <title>Draft genome sequence of Moniliophthora roreri, the causal agent of frosty pod rot of cacao.</title>
        <authorList>
            <person name="Aime M.C."/>
            <person name="Diaz-Valderrama J.R."/>
            <person name="Kijpornyongpan T."/>
            <person name="Phillips-Mora W."/>
        </authorList>
    </citation>
    <scope>NUCLEOTIDE SEQUENCE [LARGE SCALE GENOMIC DNA]</scope>
    <source>
        <strain evidence="8 9">MCA 2952</strain>
    </source>
</reference>
<keyword evidence="5 7" id="KW-1133">Transmembrane helix</keyword>
<comment type="similarity">
    <text evidence="2 7">Belongs to the derlin family.</text>
</comment>
<dbReference type="EMBL" id="LATX01001445">
    <property type="protein sequence ID" value="KTB41537.1"/>
    <property type="molecule type" value="Genomic_DNA"/>
</dbReference>
<evidence type="ECO:0000313" key="8">
    <source>
        <dbReference type="EMBL" id="KTB41537.1"/>
    </source>
</evidence>
<dbReference type="GO" id="GO:0005789">
    <property type="term" value="C:endoplasmic reticulum membrane"/>
    <property type="evidence" value="ECO:0007669"/>
    <property type="project" value="UniProtKB-SubCell"/>
</dbReference>
<evidence type="ECO:0000256" key="6">
    <source>
        <dbReference type="ARBA" id="ARBA00023136"/>
    </source>
</evidence>
<keyword evidence="4 7" id="KW-0256">Endoplasmic reticulum</keyword>
<dbReference type="eggNOG" id="KOG0858">
    <property type="taxonomic scope" value="Eukaryota"/>
</dbReference>
<evidence type="ECO:0000256" key="5">
    <source>
        <dbReference type="ARBA" id="ARBA00022989"/>
    </source>
</evidence>
<feature type="transmembrane region" description="Helical" evidence="7">
    <location>
        <begin position="52"/>
        <end position="71"/>
    </location>
</feature>
<name>A0A0W0FZ11_MONRR</name>
<evidence type="ECO:0000256" key="4">
    <source>
        <dbReference type="ARBA" id="ARBA00022824"/>
    </source>
</evidence>
<feature type="transmembrane region" description="Helical" evidence="7">
    <location>
        <begin position="17"/>
        <end position="40"/>
    </location>
</feature>
<evidence type="ECO:0000256" key="7">
    <source>
        <dbReference type="RuleBase" id="RU363059"/>
    </source>
</evidence>
<gene>
    <name evidence="8" type="ORF">WG66_5889</name>
</gene>
<accession>A0A0W0FZ11</accession>
<comment type="function">
    <text evidence="7">May be involved in the degradation of misfolded endoplasmic reticulum (ER) luminal proteins.</text>
</comment>
<dbReference type="Proteomes" id="UP000054988">
    <property type="component" value="Unassembled WGS sequence"/>
</dbReference>
<protein>
    <recommendedName>
        <fullName evidence="7">Derlin</fullName>
    </recommendedName>
</protein>
<feature type="transmembrane region" description="Helical" evidence="7">
    <location>
        <begin position="121"/>
        <end position="144"/>
    </location>
</feature>
<dbReference type="InterPro" id="IPR007599">
    <property type="entry name" value="DER1"/>
</dbReference>
<sequence length="197" mass="21744">MDSILAELRKIPPVTRFLAISLIGITGTSLLNLVSAYKLIYVQRFVFSKFELWRLYTSFFLGSGGISFIFEDDYAILESLSEPYGRKSGDLAWQLFLAAVAIIPASYPVKSMVFFRPLLLCIIYLSSMLAPPGAQTSLFGLVTIPVQYMPFVMLGMDPLSGGPGFAAQSLPGAAIGHLWWCGVWKARTLEDMGRAQK</sequence>
<organism evidence="8 9">
    <name type="scientific">Moniliophthora roreri</name>
    <name type="common">Frosty pod rot fungus</name>
    <name type="synonym">Monilia roreri</name>
    <dbReference type="NCBI Taxonomy" id="221103"/>
    <lineage>
        <taxon>Eukaryota</taxon>
        <taxon>Fungi</taxon>
        <taxon>Dikarya</taxon>
        <taxon>Basidiomycota</taxon>
        <taxon>Agaricomycotina</taxon>
        <taxon>Agaricomycetes</taxon>
        <taxon>Agaricomycetidae</taxon>
        <taxon>Agaricales</taxon>
        <taxon>Marasmiineae</taxon>
        <taxon>Marasmiaceae</taxon>
        <taxon>Moniliophthora</taxon>
    </lineage>
</organism>
<evidence type="ECO:0000256" key="1">
    <source>
        <dbReference type="ARBA" id="ARBA00004477"/>
    </source>
</evidence>
<feature type="transmembrane region" description="Helical" evidence="7">
    <location>
        <begin position="91"/>
        <end position="109"/>
    </location>
</feature>
<comment type="subcellular location">
    <subcellularLocation>
        <location evidence="1 7">Endoplasmic reticulum membrane</location>
        <topology evidence="1 7">Multi-pass membrane protein</topology>
    </subcellularLocation>
</comment>
<dbReference type="GO" id="GO:0006950">
    <property type="term" value="P:response to stress"/>
    <property type="evidence" value="ECO:0007669"/>
    <property type="project" value="UniProtKB-ARBA"/>
</dbReference>
<comment type="caution">
    <text evidence="8">The sequence shown here is derived from an EMBL/GenBank/DDBJ whole genome shotgun (WGS) entry which is preliminary data.</text>
</comment>
<dbReference type="Pfam" id="PF04511">
    <property type="entry name" value="DER1"/>
    <property type="match status" value="1"/>
</dbReference>
<feature type="transmembrane region" description="Helical" evidence="7">
    <location>
        <begin position="164"/>
        <end position="184"/>
    </location>
</feature>
<keyword evidence="6 7" id="KW-0472">Membrane</keyword>
<dbReference type="PANTHER" id="PTHR11009">
    <property type="entry name" value="DER1-LIKE PROTEIN, DERLIN"/>
    <property type="match status" value="1"/>
</dbReference>
<evidence type="ECO:0000313" key="9">
    <source>
        <dbReference type="Proteomes" id="UP000054988"/>
    </source>
</evidence>